<evidence type="ECO:0000256" key="4">
    <source>
        <dbReference type="HAMAP-Rule" id="MF_00434"/>
    </source>
</evidence>
<keyword evidence="3 4" id="KW-0456">Lyase</keyword>
<gene>
    <name evidence="5" type="ORF">NEPTK9_001725</name>
</gene>
<comment type="similarity">
    <text evidence="2 4">Belongs to the pterin-4-alpha-carbinolamine dehydratase family.</text>
</comment>
<proteinExistence type="inferred from homology"/>
<dbReference type="EMBL" id="JAAEJV010000090">
    <property type="protein sequence ID" value="MBF5060194.1"/>
    <property type="molecule type" value="Genomic_DNA"/>
</dbReference>
<dbReference type="SUPFAM" id="SSF55248">
    <property type="entry name" value="PCD-like"/>
    <property type="match status" value="1"/>
</dbReference>
<dbReference type="Proteomes" id="UP001194714">
    <property type="component" value="Unassembled WGS sequence"/>
</dbReference>
<name>A0ABS0B1D1_9BACT</name>
<keyword evidence="6" id="KW-1185">Reference proteome</keyword>
<dbReference type="RefSeq" id="WP_194848513.1">
    <property type="nucleotide sequence ID" value="NZ_JAAEJV010000090.1"/>
</dbReference>
<dbReference type="PANTHER" id="PTHR12599">
    <property type="entry name" value="PTERIN-4-ALPHA-CARBINOLAMINE DEHYDRATASE"/>
    <property type="match status" value="1"/>
</dbReference>
<dbReference type="InterPro" id="IPR036428">
    <property type="entry name" value="PCD_sf"/>
</dbReference>
<sequence length="124" mass="13871">MSDLTQKKCVPCTIGGSSLKGEALKPLAEQLAEGWEVIEEHHLFKEYSFKNFKEALAFTNIIGRIAEEEGHHPDILLTWGKVALEIWTHKVGGLTESDFILAAKIEAEHISQGYLVKKICHNSK</sequence>
<evidence type="ECO:0000256" key="2">
    <source>
        <dbReference type="ARBA" id="ARBA00006472"/>
    </source>
</evidence>
<comment type="catalytic activity">
    <reaction evidence="1 4">
        <text>(4aS,6R)-4a-hydroxy-L-erythro-5,6,7,8-tetrahydrobiopterin = (6R)-L-erythro-6,7-dihydrobiopterin + H2O</text>
        <dbReference type="Rhea" id="RHEA:11920"/>
        <dbReference type="ChEBI" id="CHEBI:15377"/>
        <dbReference type="ChEBI" id="CHEBI:15642"/>
        <dbReference type="ChEBI" id="CHEBI:43120"/>
        <dbReference type="EC" id="4.2.1.96"/>
    </reaction>
</comment>
<protein>
    <recommendedName>
        <fullName evidence="4">Putative pterin-4-alpha-carbinolamine dehydratase</fullName>
        <shortName evidence="4">PHS</shortName>
        <ecNumber evidence="4">4.2.1.96</ecNumber>
    </recommendedName>
    <alternativeName>
        <fullName evidence="4">4-alpha-hydroxy-tetrahydropterin dehydratase</fullName>
    </alternativeName>
    <alternativeName>
        <fullName evidence="4">Pterin carbinolamine dehydratase</fullName>
        <shortName evidence="4">PCD</shortName>
    </alternativeName>
</protein>
<evidence type="ECO:0000313" key="6">
    <source>
        <dbReference type="Proteomes" id="UP001194714"/>
    </source>
</evidence>
<evidence type="ECO:0000256" key="1">
    <source>
        <dbReference type="ARBA" id="ARBA00001554"/>
    </source>
</evidence>
<evidence type="ECO:0000256" key="3">
    <source>
        <dbReference type="ARBA" id="ARBA00023239"/>
    </source>
</evidence>
<dbReference type="CDD" id="cd00913">
    <property type="entry name" value="PCD_DCoH_subfamily_a"/>
    <property type="match status" value="1"/>
</dbReference>
<dbReference type="InterPro" id="IPR001533">
    <property type="entry name" value="Pterin_deHydtase"/>
</dbReference>
<organism evidence="5 6">
    <name type="scientific">Candidatus Neptunichlamydia vexilliferae</name>
    <dbReference type="NCBI Taxonomy" id="1651774"/>
    <lineage>
        <taxon>Bacteria</taxon>
        <taxon>Pseudomonadati</taxon>
        <taxon>Chlamydiota</taxon>
        <taxon>Chlamydiia</taxon>
        <taxon>Parachlamydiales</taxon>
        <taxon>Simkaniaceae</taxon>
        <taxon>Candidatus Neptunichlamydia</taxon>
    </lineage>
</organism>
<comment type="caution">
    <text evidence="5">The sequence shown here is derived from an EMBL/GenBank/DDBJ whole genome shotgun (WGS) entry which is preliminary data.</text>
</comment>
<evidence type="ECO:0000313" key="5">
    <source>
        <dbReference type="EMBL" id="MBF5060194.1"/>
    </source>
</evidence>
<dbReference type="Pfam" id="PF01329">
    <property type="entry name" value="Pterin_4a"/>
    <property type="match status" value="1"/>
</dbReference>
<dbReference type="GO" id="GO:0008124">
    <property type="term" value="F:4-alpha-hydroxytetrahydrobiopterin dehydratase activity"/>
    <property type="evidence" value="ECO:0007669"/>
    <property type="project" value="UniProtKB-EC"/>
</dbReference>
<dbReference type="PANTHER" id="PTHR12599:SF0">
    <property type="entry name" value="PTERIN-4-ALPHA-CARBINOLAMINE DEHYDRATASE"/>
    <property type="match status" value="1"/>
</dbReference>
<accession>A0ABS0B1D1</accession>
<dbReference type="Gene3D" id="3.30.1360.20">
    <property type="entry name" value="Transcriptional coactivator/pterin dehydratase"/>
    <property type="match status" value="1"/>
</dbReference>
<dbReference type="EC" id="4.2.1.96" evidence="4"/>
<reference evidence="5 6" key="1">
    <citation type="submission" date="2020-01" db="EMBL/GenBank/DDBJ databases">
        <title>Draft genome sequence of Cand. Neptunochlamydia vexilliferae K9.</title>
        <authorList>
            <person name="Schulz F."/>
            <person name="Koestlbacher S."/>
            <person name="Wascher F."/>
            <person name="Pizzetti I."/>
            <person name="Horn M."/>
        </authorList>
    </citation>
    <scope>NUCLEOTIDE SEQUENCE [LARGE SCALE GENOMIC DNA]</scope>
    <source>
        <strain evidence="5 6">K9</strain>
    </source>
</reference>
<dbReference type="HAMAP" id="MF_00434">
    <property type="entry name" value="Pterin_4_alpha"/>
    <property type="match status" value="1"/>
</dbReference>